<dbReference type="GO" id="GO:0003684">
    <property type="term" value="F:damaged DNA binding"/>
    <property type="evidence" value="ECO:0007669"/>
    <property type="project" value="InterPro"/>
</dbReference>
<dbReference type="InterPro" id="IPR017961">
    <property type="entry name" value="DNA_pol_Y-fam_little_finger"/>
</dbReference>
<keyword evidence="5" id="KW-0742">SOS response</keyword>
<organism evidence="7">
    <name type="scientific">Shewanella decolorationis</name>
    <dbReference type="NCBI Taxonomy" id="256839"/>
    <lineage>
        <taxon>Bacteria</taxon>
        <taxon>Pseudomonadati</taxon>
        <taxon>Pseudomonadota</taxon>
        <taxon>Gammaproteobacteria</taxon>
        <taxon>Alteromonadales</taxon>
        <taxon>Shewanellaceae</taxon>
        <taxon>Shewanella</taxon>
    </lineage>
</organism>
<dbReference type="AlphaFoldDB" id="A0A5B8R4F6"/>
<gene>
    <name evidence="7" type="ORF">D0436_21920</name>
</gene>
<evidence type="ECO:0000313" key="7">
    <source>
        <dbReference type="EMBL" id="QDZ92896.1"/>
    </source>
</evidence>
<evidence type="ECO:0000259" key="6">
    <source>
        <dbReference type="PROSITE" id="PS50173"/>
    </source>
</evidence>
<dbReference type="Pfam" id="PF00817">
    <property type="entry name" value="IMS"/>
    <property type="match status" value="1"/>
</dbReference>
<dbReference type="PROSITE" id="PS50173">
    <property type="entry name" value="UMUC"/>
    <property type="match status" value="1"/>
</dbReference>
<proteinExistence type="inferred from homology"/>
<dbReference type="InterPro" id="IPR043502">
    <property type="entry name" value="DNA/RNA_pol_sf"/>
</dbReference>
<dbReference type="PANTHER" id="PTHR11076:SF34">
    <property type="entry name" value="PROTEIN UMUC"/>
    <property type="match status" value="1"/>
</dbReference>
<reference evidence="7" key="1">
    <citation type="journal article" date="2019" name="Ecotoxicol. Environ. Saf.">
        <title>Microbial characterization of heavy metal resistant bacterial strains isolated from an electroplating wastewater treatment plant.</title>
        <authorList>
            <person name="Cai X."/>
            <person name="Zheng X."/>
            <person name="Zhang D."/>
            <person name="Iqbal W."/>
            <person name="Liu C."/>
            <person name="Yang B."/>
            <person name="Zhao X."/>
            <person name="Lu X."/>
            <person name="Mao Y."/>
        </authorList>
    </citation>
    <scope>NUCLEOTIDE SEQUENCE [LARGE SCALE GENOMIC DNA]</scope>
    <source>
        <strain evidence="7">Ni1-3</strain>
    </source>
</reference>
<protein>
    <submittedName>
        <fullName evidence="7">Y-family DNA polymerase</fullName>
    </submittedName>
</protein>
<dbReference type="GO" id="GO:0005829">
    <property type="term" value="C:cytosol"/>
    <property type="evidence" value="ECO:0007669"/>
    <property type="project" value="TreeGrafter"/>
</dbReference>
<dbReference type="SUPFAM" id="SSF56672">
    <property type="entry name" value="DNA/RNA polymerases"/>
    <property type="match status" value="1"/>
</dbReference>
<evidence type="ECO:0000256" key="1">
    <source>
        <dbReference type="ARBA" id="ARBA00010945"/>
    </source>
</evidence>
<dbReference type="GO" id="GO:0042276">
    <property type="term" value="P:error-prone translesion synthesis"/>
    <property type="evidence" value="ECO:0007669"/>
    <property type="project" value="TreeGrafter"/>
</dbReference>
<sequence>MSSIIALCDGNKFYSSCEQIFNPLYRGKALIVVSNNDGMIVTLSPEAAALGLKKFTPYFQVAEFCRANGVVICSSNYALYSTISTQFMRVASRECYSYFPYSIDEIFAEFGNDTPQNLSKLGRKLRHDVWREVRLPIGVGLGDSLTLAKAANHAAKRLGYRGVCVIKAHNREAILGAMLTTDVWGVGKRIGQRLSSMGIHTALQLAQMKTKTARKMFGVNIERTVFELNGTKAFSWDDMPVNKRQIFSTRSVGQRITTIAGLKEALSFHACEAARKLRGQKSVARCLVFFAQTSAYDKHGVSGFSRTIHLPAPTSDSMIISQQITSAVESCYAAVPYYRVGVGLLDIEPGLQLDMFNDNLGKPALMSVMDRLNEQMGKGAVFVVANGIEKNWQMRREFLSPSYLTNWNDIPNIKC</sequence>
<evidence type="ECO:0000256" key="2">
    <source>
        <dbReference type="ARBA" id="ARBA00022763"/>
    </source>
</evidence>
<accession>A0A5B8R4F6</accession>
<keyword evidence="4" id="KW-0234">DNA repair</keyword>
<dbReference type="RefSeq" id="WP_208660752.1">
    <property type="nucleotide sequence ID" value="NZ_CP076856.1"/>
</dbReference>
<dbReference type="Gene3D" id="3.40.1170.60">
    <property type="match status" value="1"/>
</dbReference>
<feature type="domain" description="UmuC" evidence="6">
    <location>
        <begin position="5"/>
        <end position="187"/>
    </location>
</feature>
<dbReference type="Gene3D" id="1.10.150.20">
    <property type="entry name" value="5' to 3' exonuclease, C-terminal subdomain"/>
    <property type="match status" value="1"/>
</dbReference>
<dbReference type="PANTHER" id="PTHR11076">
    <property type="entry name" value="DNA REPAIR POLYMERASE UMUC / TRANSFERASE FAMILY MEMBER"/>
    <property type="match status" value="1"/>
</dbReference>
<comment type="similarity">
    <text evidence="1">Belongs to the DNA polymerase type-Y family.</text>
</comment>
<dbReference type="GO" id="GO:0006281">
    <property type="term" value="P:DNA repair"/>
    <property type="evidence" value="ECO:0007669"/>
    <property type="project" value="UniProtKB-KW"/>
</dbReference>
<dbReference type="Gene3D" id="3.30.70.270">
    <property type="match status" value="1"/>
</dbReference>
<dbReference type="InterPro" id="IPR050116">
    <property type="entry name" value="DNA_polymerase-Y"/>
</dbReference>
<dbReference type="EMBL" id="CP031775">
    <property type="protein sequence ID" value="QDZ92896.1"/>
    <property type="molecule type" value="Genomic_DNA"/>
</dbReference>
<dbReference type="InterPro" id="IPR043128">
    <property type="entry name" value="Rev_trsase/Diguanyl_cyclase"/>
</dbReference>
<evidence type="ECO:0000256" key="4">
    <source>
        <dbReference type="ARBA" id="ARBA00023204"/>
    </source>
</evidence>
<dbReference type="CDD" id="cd01700">
    <property type="entry name" value="PolY_Pol_V_umuC"/>
    <property type="match status" value="1"/>
</dbReference>
<dbReference type="InterPro" id="IPR001126">
    <property type="entry name" value="UmuC"/>
</dbReference>
<dbReference type="InterPro" id="IPR025188">
    <property type="entry name" value="DUF4113"/>
</dbReference>
<evidence type="ECO:0000256" key="5">
    <source>
        <dbReference type="ARBA" id="ARBA00023236"/>
    </source>
</evidence>
<keyword evidence="2" id="KW-0227">DNA damage</keyword>
<name>A0A5B8R4F6_9GAMM</name>
<dbReference type="Pfam" id="PF11799">
    <property type="entry name" value="IMS_C"/>
    <property type="match status" value="1"/>
</dbReference>
<dbReference type="Pfam" id="PF13438">
    <property type="entry name" value="DUF4113"/>
    <property type="match status" value="1"/>
</dbReference>
<keyword evidence="3" id="KW-0741">SOS mutagenesis</keyword>
<evidence type="ECO:0000256" key="3">
    <source>
        <dbReference type="ARBA" id="ARBA00023199"/>
    </source>
</evidence>
<dbReference type="GO" id="GO:0009432">
    <property type="term" value="P:SOS response"/>
    <property type="evidence" value="ECO:0007669"/>
    <property type="project" value="UniProtKB-KW"/>
</dbReference>
<dbReference type="GO" id="GO:0003887">
    <property type="term" value="F:DNA-directed DNA polymerase activity"/>
    <property type="evidence" value="ECO:0007669"/>
    <property type="project" value="TreeGrafter"/>
</dbReference>